<dbReference type="AlphaFoldDB" id="A0ABC8RXV9"/>
<feature type="compositionally biased region" description="Low complexity" evidence="1">
    <location>
        <begin position="41"/>
        <end position="60"/>
    </location>
</feature>
<proteinExistence type="predicted"/>
<sequence>SKKSVINIDAMFDEIFMLKGFQEDEKGETYNSKGASELDSSDSNNPNQRSDSSSSRASESCYTEIP</sequence>
<gene>
    <name evidence="2" type="ORF">ILEXP_LOCUS15745</name>
</gene>
<comment type="caution">
    <text evidence="2">The sequence shown here is derived from an EMBL/GenBank/DDBJ whole genome shotgun (WGS) entry which is preliminary data.</text>
</comment>
<reference evidence="2 3" key="1">
    <citation type="submission" date="2024-02" db="EMBL/GenBank/DDBJ databases">
        <authorList>
            <person name="Vignale AGUSTIN F."/>
            <person name="Sosa J E."/>
            <person name="Modenutti C."/>
        </authorList>
    </citation>
    <scope>NUCLEOTIDE SEQUENCE [LARGE SCALE GENOMIC DNA]</scope>
</reference>
<organism evidence="2 3">
    <name type="scientific">Ilex paraguariensis</name>
    <name type="common">yerba mate</name>
    <dbReference type="NCBI Taxonomy" id="185542"/>
    <lineage>
        <taxon>Eukaryota</taxon>
        <taxon>Viridiplantae</taxon>
        <taxon>Streptophyta</taxon>
        <taxon>Embryophyta</taxon>
        <taxon>Tracheophyta</taxon>
        <taxon>Spermatophyta</taxon>
        <taxon>Magnoliopsida</taxon>
        <taxon>eudicotyledons</taxon>
        <taxon>Gunneridae</taxon>
        <taxon>Pentapetalae</taxon>
        <taxon>asterids</taxon>
        <taxon>campanulids</taxon>
        <taxon>Aquifoliales</taxon>
        <taxon>Aquifoliaceae</taxon>
        <taxon>Ilex</taxon>
    </lineage>
</organism>
<keyword evidence="3" id="KW-1185">Reference proteome</keyword>
<feature type="non-terminal residue" evidence="2">
    <location>
        <position position="1"/>
    </location>
</feature>
<feature type="region of interest" description="Disordered" evidence="1">
    <location>
        <begin position="23"/>
        <end position="66"/>
    </location>
</feature>
<dbReference type="Proteomes" id="UP001642360">
    <property type="component" value="Unassembled WGS sequence"/>
</dbReference>
<dbReference type="EMBL" id="CAUOFW020001724">
    <property type="protein sequence ID" value="CAK9147804.1"/>
    <property type="molecule type" value="Genomic_DNA"/>
</dbReference>
<name>A0ABC8RXV9_9AQUA</name>
<accession>A0ABC8RXV9</accession>
<protein>
    <submittedName>
        <fullName evidence="2">Uncharacterized protein</fullName>
    </submittedName>
</protein>
<evidence type="ECO:0000256" key="1">
    <source>
        <dbReference type="SAM" id="MobiDB-lite"/>
    </source>
</evidence>
<feature type="non-terminal residue" evidence="2">
    <location>
        <position position="66"/>
    </location>
</feature>
<evidence type="ECO:0000313" key="3">
    <source>
        <dbReference type="Proteomes" id="UP001642360"/>
    </source>
</evidence>
<evidence type="ECO:0000313" key="2">
    <source>
        <dbReference type="EMBL" id="CAK9147804.1"/>
    </source>
</evidence>